<dbReference type="EMBL" id="BGZO01000007">
    <property type="protein sequence ID" value="GBR75780.1"/>
    <property type="molecule type" value="Genomic_DNA"/>
</dbReference>
<dbReference type="Proteomes" id="UP000275925">
    <property type="component" value="Unassembled WGS sequence"/>
</dbReference>
<protein>
    <submittedName>
        <fullName evidence="1">Uncharacterized protein</fullName>
    </submittedName>
</protein>
<gene>
    <name evidence="1" type="ORF">NO2_0416</name>
</gene>
<evidence type="ECO:0000313" key="1">
    <source>
        <dbReference type="EMBL" id="GBR75780.1"/>
    </source>
</evidence>
<keyword evidence="2" id="KW-1185">Reference proteome</keyword>
<proteinExistence type="predicted"/>
<organism evidence="1 2">
    <name type="scientific">Candidatus Termititenax persephonae</name>
    <dbReference type="NCBI Taxonomy" id="2218525"/>
    <lineage>
        <taxon>Bacteria</taxon>
        <taxon>Bacillati</taxon>
        <taxon>Candidatus Margulisiibacteriota</taxon>
        <taxon>Candidatus Termititenacia</taxon>
        <taxon>Candidatus Termititenacales</taxon>
        <taxon>Candidatus Termititenacaceae</taxon>
        <taxon>Candidatus Termititenax</taxon>
    </lineage>
</organism>
<name>A0A388THJ0_9BACT</name>
<reference evidence="1 2" key="1">
    <citation type="journal article" date="2019" name="ISME J.">
        <title>Genome analyses of uncultured TG2/ZB3 bacteria in 'Margulisbacteria' specifically attached to ectosymbiotic spirochetes of protists in the termite gut.</title>
        <authorList>
            <person name="Utami Y.D."/>
            <person name="Kuwahara H."/>
            <person name="Igai K."/>
            <person name="Murakami T."/>
            <person name="Sugaya K."/>
            <person name="Morikawa T."/>
            <person name="Nagura Y."/>
            <person name="Yuki M."/>
            <person name="Deevong P."/>
            <person name="Inoue T."/>
            <person name="Kihara K."/>
            <person name="Lo N."/>
            <person name="Yamada A."/>
            <person name="Ohkuma M."/>
            <person name="Hongoh Y."/>
        </authorList>
    </citation>
    <scope>NUCLEOTIDE SEQUENCE [LARGE SCALE GENOMIC DNA]</scope>
    <source>
        <strain evidence="1">NkOx7-02</strain>
    </source>
</reference>
<accession>A0A388THJ0</accession>
<comment type="caution">
    <text evidence="1">The sequence shown here is derived from an EMBL/GenBank/DDBJ whole genome shotgun (WGS) entry which is preliminary data.</text>
</comment>
<evidence type="ECO:0000313" key="2">
    <source>
        <dbReference type="Proteomes" id="UP000275925"/>
    </source>
</evidence>
<dbReference type="AlphaFoldDB" id="A0A388THJ0"/>
<sequence length="161" mass="16625">MADEQAVKISALPAHSGNTIASGSLFPMTNMAGEPVTEKLTIEQLTAALSSVGGVILTATLTTSGETKTFNYGTTTTLVTTDINGLALPNGAGVAFANLNAGNTIFLFHSDNSFAAAITVRVKVTVSQITANTILLEPPVKSVNWAKGVVVLDGNNINVEY</sequence>